<keyword evidence="2" id="KW-1003">Cell membrane</keyword>
<evidence type="ECO:0000256" key="9">
    <source>
        <dbReference type="ARBA" id="ARBA00029374"/>
    </source>
</evidence>
<dbReference type="RefSeq" id="WP_338738457.1">
    <property type="nucleotide sequence ID" value="NZ_CP146612.1"/>
</dbReference>
<evidence type="ECO:0000256" key="6">
    <source>
        <dbReference type="ARBA" id="ARBA00023004"/>
    </source>
</evidence>
<keyword evidence="7" id="KW-0411">Iron-sulfur</keyword>
<name>A0ABZ2J4N9_9CHLR</name>
<keyword evidence="6" id="KW-0408">Iron</keyword>
<dbReference type="InterPro" id="IPR017896">
    <property type="entry name" value="4Fe4S_Fe-S-bd"/>
</dbReference>
<dbReference type="Pfam" id="PF13486">
    <property type="entry name" value="Dehalogenase"/>
    <property type="match status" value="1"/>
</dbReference>
<feature type="domain" description="4Fe-4S ferredoxin-type" evidence="10">
    <location>
        <begin position="328"/>
        <end position="360"/>
    </location>
</feature>
<dbReference type="InterPro" id="IPR028894">
    <property type="entry name" value="RDH_dom"/>
</dbReference>
<comment type="cofactor">
    <cofactor evidence="9">
        <name>corrinoid</name>
        <dbReference type="ChEBI" id="CHEBI:33913"/>
    </cofactor>
</comment>
<dbReference type="InterPro" id="IPR017900">
    <property type="entry name" value="4Fe4S_Fe_S_CS"/>
</dbReference>
<evidence type="ECO:0000256" key="5">
    <source>
        <dbReference type="ARBA" id="ARBA00022729"/>
    </source>
</evidence>
<keyword evidence="5" id="KW-0732">Signal</keyword>
<reference evidence="11 12" key="1">
    <citation type="submission" date="2024-03" db="EMBL/GenBank/DDBJ databases">
        <title>A Dehalogenimonas Isolated from Estuarine Sediments Dihaloeliminates Chlorinated Alkanes.</title>
        <authorList>
            <person name="Yang Y."/>
            <person name="Wang H."/>
        </authorList>
    </citation>
    <scope>NUCLEOTIDE SEQUENCE [LARGE SCALE GENOMIC DNA]</scope>
    <source>
        <strain evidence="11 12">W</strain>
    </source>
</reference>
<dbReference type="InterPro" id="IPR019546">
    <property type="entry name" value="TAT_signal_bac_arc"/>
</dbReference>
<accession>A0ABZ2J4N9</accession>
<keyword evidence="12" id="KW-1185">Reference proteome</keyword>
<evidence type="ECO:0000256" key="4">
    <source>
        <dbReference type="ARBA" id="ARBA00022723"/>
    </source>
</evidence>
<keyword evidence="3" id="KW-0004">4Fe-4S</keyword>
<dbReference type="EMBL" id="CP146612">
    <property type="protein sequence ID" value="WWX25869.1"/>
    <property type="molecule type" value="Genomic_DNA"/>
</dbReference>
<sequence>MPKFHGTVNRRDFMKGLGLAGAGLGAAAAAAPHFKDLDEVMASSDNVAPRPWWVKTVDQPAVDVDYSLMERYDQREGAFQIGLQRYFGNGDVAKGTIVVNEQNKLFSEAGAKYFNEGKPGYALRDVALTTARGAMSGGYSFLGRQKAATPQDRGAAKWQGTAEENFLMLRNAAKIWGATHFNVVELEPATTKKFVWEWDHDGRKIEFEDIDVPYMTNDKKAIPNAIRYAVVFYVPGSIRTNTRVGEAMGDIARCYEHFFNMQNQLMEFIRGLGYQSVGQTSNQSLTTKTGMAVLGGSHEQSRMLSAIAPIAGPTPRPGMLFTDLPLAPTKPIDAGIHRFCATCMKCSHACPTESLSFEKEPTYEILGGFNMKGAKRFQVNGATCRAGANNGEVNPCRLGNWNTCMRACTFSKLDDAIVHAAVHMTVSTTSLFNGFFTNMDEFFGYNSPITPAEWWTMDMLPFDQDLNQGQWLK</sequence>
<evidence type="ECO:0000259" key="10">
    <source>
        <dbReference type="PROSITE" id="PS51379"/>
    </source>
</evidence>
<evidence type="ECO:0000256" key="8">
    <source>
        <dbReference type="ARBA" id="ARBA00023136"/>
    </source>
</evidence>
<dbReference type="NCBIfam" id="TIGR02486">
    <property type="entry name" value="RDH"/>
    <property type="match status" value="1"/>
</dbReference>
<dbReference type="NCBIfam" id="TIGR01409">
    <property type="entry name" value="TAT_signal_seq"/>
    <property type="match status" value="1"/>
</dbReference>
<proteinExistence type="predicted"/>
<evidence type="ECO:0000256" key="1">
    <source>
        <dbReference type="ARBA" id="ARBA00004236"/>
    </source>
</evidence>
<dbReference type="InterPro" id="IPR006311">
    <property type="entry name" value="TAT_signal"/>
</dbReference>
<dbReference type="Proteomes" id="UP001375370">
    <property type="component" value="Chromosome"/>
</dbReference>
<protein>
    <submittedName>
        <fullName evidence="11">Reductive dehalogenase</fullName>
    </submittedName>
</protein>
<comment type="subcellular location">
    <subcellularLocation>
        <location evidence="1">Cell membrane</location>
    </subcellularLocation>
</comment>
<keyword evidence="4" id="KW-0479">Metal-binding</keyword>
<evidence type="ECO:0000313" key="11">
    <source>
        <dbReference type="EMBL" id="WWX25869.1"/>
    </source>
</evidence>
<evidence type="ECO:0000256" key="2">
    <source>
        <dbReference type="ARBA" id="ARBA00022475"/>
    </source>
</evidence>
<gene>
    <name evidence="11" type="ORF">V8247_02545</name>
</gene>
<dbReference type="PROSITE" id="PS51379">
    <property type="entry name" value="4FE4S_FER_2"/>
    <property type="match status" value="1"/>
</dbReference>
<evidence type="ECO:0000313" key="12">
    <source>
        <dbReference type="Proteomes" id="UP001375370"/>
    </source>
</evidence>
<keyword evidence="8" id="KW-0472">Membrane</keyword>
<evidence type="ECO:0000256" key="3">
    <source>
        <dbReference type="ARBA" id="ARBA00022485"/>
    </source>
</evidence>
<dbReference type="PROSITE" id="PS00198">
    <property type="entry name" value="4FE4S_FER_1"/>
    <property type="match status" value="1"/>
</dbReference>
<evidence type="ECO:0000256" key="7">
    <source>
        <dbReference type="ARBA" id="ARBA00023014"/>
    </source>
</evidence>
<dbReference type="InterPro" id="IPR012832">
    <property type="entry name" value="RDH"/>
</dbReference>
<dbReference type="PROSITE" id="PS51318">
    <property type="entry name" value="TAT"/>
    <property type="match status" value="1"/>
</dbReference>
<organism evidence="11 12">
    <name type="scientific">Candidatus Dehalogenimonas loeffleri</name>
    <dbReference type="NCBI Taxonomy" id="3127115"/>
    <lineage>
        <taxon>Bacteria</taxon>
        <taxon>Bacillati</taxon>
        <taxon>Chloroflexota</taxon>
        <taxon>Dehalococcoidia</taxon>
        <taxon>Dehalococcoidales</taxon>
        <taxon>Dehalococcoidaceae</taxon>
        <taxon>Dehalogenimonas</taxon>
    </lineage>
</organism>